<feature type="region of interest" description="Disordered" evidence="2">
    <location>
        <begin position="116"/>
        <end position="217"/>
    </location>
</feature>
<dbReference type="SUPFAM" id="SSF48452">
    <property type="entry name" value="TPR-like"/>
    <property type="match status" value="1"/>
</dbReference>
<accession>A0A427ACX7</accession>
<reference evidence="3 4" key="1">
    <citation type="journal article" date="2014" name="Agronomy (Basel)">
        <title>A Draft Genome Sequence for Ensete ventricosum, the Drought-Tolerant Tree Against Hunger.</title>
        <authorList>
            <person name="Harrison J."/>
            <person name="Moore K.A."/>
            <person name="Paszkiewicz K."/>
            <person name="Jones T."/>
            <person name="Grant M."/>
            <person name="Ambacheew D."/>
            <person name="Muzemil S."/>
            <person name="Studholme D.J."/>
        </authorList>
    </citation>
    <scope>NUCLEOTIDE SEQUENCE [LARGE SCALE GENOMIC DNA]</scope>
</reference>
<evidence type="ECO:0000313" key="4">
    <source>
        <dbReference type="Proteomes" id="UP000287651"/>
    </source>
</evidence>
<dbReference type="EMBL" id="AMZH03002880">
    <property type="protein sequence ID" value="RRT74098.1"/>
    <property type="molecule type" value="Genomic_DNA"/>
</dbReference>
<organism evidence="3 4">
    <name type="scientific">Ensete ventricosum</name>
    <name type="common">Abyssinian banana</name>
    <name type="synonym">Musa ensete</name>
    <dbReference type="NCBI Taxonomy" id="4639"/>
    <lineage>
        <taxon>Eukaryota</taxon>
        <taxon>Viridiplantae</taxon>
        <taxon>Streptophyta</taxon>
        <taxon>Embryophyta</taxon>
        <taxon>Tracheophyta</taxon>
        <taxon>Spermatophyta</taxon>
        <taxon>Magnoliopsida</taxon>
        <taxon>Liliopsida</taxon>
        <taxon>Zingiberales</taxon>
        <taxon>Musaceae</taxon>
        <taxon>Ensete</taxon>
    </lineage>
</organism>
<dbReference type="GO" id="GO:0005737">
    <property type="term" value="C:cytoplasm"/>
    <property type="evidence" value="ECO:0007669"/>
    <property type="project" value="TreeGrafter"/>
</dbReference>
<proteinExistence type="predicted"/>
<dbReference type="InterPro" id="IPR044534">
    <property type="entry name" value="TTL1-4"/>
</dbReference>
<comment type="caution">
    <text evidence="3">The sequence shown here is derived from an EMBL/GenBank/DDBJ whole genome shotgun (WGS) entry which is preliminary data.</text>
</comment>
<dbReference type="Proteomes" id="UP000287651">
    <property type="component" value="Unassembled WGS sequence"/>
</dbReference>
<feature type="compositionally biased region" description="Polar residues" evidence="2">
    <location>
        <begin position="189"/>
        <end position="199"/>
    </location>
</feature>
<dbReference type="SUPFAM" id="SSF52833">
    <property type="entry name" value="Thioredoxin-like"/>
    <property type="match status" value="1"/>
</dbReference>
<evidence type="ECO:0000256" key="1">
    <source>
        <dbReference type="PROSITE-ProRule" id="PRU00339"/>
    </source>
</evidence>
<evidence type="ECO:0000313" key="3">
    <source>
        <dbReference type="EMBL" id="RRT74098.1"/>
    </source>
</evidence>
<dbReference type="Pfam" id="PF00515">
    <property type="entry name" value="TPR_1"/>
    <property type="match status" value="1"/>
</dbReference>
<dbReference type="PROSITE" id="PS50005">
    <property type="entry name" value="TPR"/>
    <property type="match status" value="1"/>
</dbReference>
<dbReference type="Pfam" id="PF14559">
    <property type="entry name" value="TPR_19"/>
    <property type="match status" value="1"/>
</dbReference>
<dbReference type="PANTHER" id="PTHR46050:SF29">
    <property type="entry name" value="TPR REPEAT-CONTAINING THIOREDOXIN TTL4"/>
    <property type="match status" value="1"/>
</dbReference>
<keyword evidence="1" id="KW-0802">TPR repeat</keyword>
<dbReference type="SMART" id="SM00028">
    <property type="entry name" value="TPR"/>
    <property type="match status" value="5"/>
</dbReference>
<dbReference type="InterPro" id="IPR019734">
    <property type="entry name" value="TPR_rpt"/>
</dbReference>
<dbReference type="Gene3D" id="3.40.30.10">
    <property type="entry name" value="Glutaredoxin"/>
    <property type="match status" value="1"/>
</dbReference>
<dbReference type="CDD" id="cd02947">
    <property type="entry name" value="TRX_family"/>
    <property type="match status" value="1"/>
</dbReference>
<evidence type="ECO:0000256" key="2">
    <source>
        <dbReference type="SAM" id="MobiDB-lite"/>
    </source>
</evidence>
<dbReference type="AlphaFoldDB" id="A0A427ACX7"/>
<sequence length="721" mass="77697">MSWRATETPLRLTQLSRHTAHGQLPALSLGRPLLPKHPRRIRSSDPATRHRVRVWASFYVVPEIFPWLPACREEGSGVGRGLARMSRPGEPSGRAGRRTELDPVVYRFGSALALREGPGKDKVDDNGDPLGSPVSPLGPRVSAAANTSSSSSSSGSAPGKPPAPASGETSPTAAADRSRGSKPGHRRSSSSPLNFSDRNGGSGGGSSSANSPLTNVLPAGNICPSGKITGMVPRTTARSDVLGSGTGNYGHGSIVRGGVLRADAGTGSLVDPSARRSTASADPQLVTKAGNEQYKRGNYVEALRFYDKAVAMCPDNAACRSNRAAALMGLGRLGEAVRECEEAARLDPANGRVHLRLACLYLRLGQIENARLHIFSTGNQPDPVELQKLQTVERHLGKCREARKIGDWKSALREADAAIVAGADSSPLLIAMKSEALLRLHQIDEADSALSSSPKFEMLCAPYLNTKFFGMHPEAYVYIVRAQVDVALGRFENAIEVAEKAKCMDSRSIEVAMILNNVKSVVKARIQGNELFKSGHFAEAITAYGEGLKSDPSNPVLLCNRAACRSKLGQWEKSLEDCNQALRIQPSYIKALLRRADSNAKFSSFSGASVICFMAASNQKCSEITPFVNSLCAQYPSANFLKVSSLSLQCIVSLPQVHFHHYLIFLTHEPKVDVDKSPTVAKAENVRVLPTFKIYKSGTRMKEMICPSQQVLEYSVRHYSL</sequence>
<feature type="compositionally biased region" description="Low complexity" evidence="2">
    <location>
        <begin position="142"/>
        <end position="158"/>
    </location>
</feature>
<evidence type="ECO:0008006" key="5">
    <source>
        <dbReference type="Google" id="ProtNLM"/>
    </source>
</evidence>
<dbReference type="Gene3D" id="1.25.40.10">
    <property type="entry name" value="Tetratricopeptide repeat domain"/>
    <property type="match status" value="3"/>
</dbReference>
<dbReference type="PANTHER" id="PTHR46050">
    <property type="entry name" value="TPR REPEAT-CONTAINING THIOREDOXIN"/>
    <property type="match status" value="1"/>
</dbReference>
<protein>
    <recommendedName>
        <fullName evidence="5">Thioredoxin domain-containing protein</fullName>
    </recommendedName>
</protein>
<name>A0A427ACX7_ENSVE</name>
<dbReference type="InterPro" id="IPR036249">
    <property type="entry name" value="Thioredoxin-like_sf"/>
</dbReference>
<gene>
    <name evidence="3" type="ORF">B296_00032695</name>
</gene>
<feature type="repeat" description="TPR" evidence="1">
    <location>
        <begin position="283"/>
        <end position="316"/>
    </location>
</feature>
<feature type="region of interest" description="Disordered" evidence="2">
    <location>
        <begin position="78"/>
        <end position="101"/>
    </location>
</feature>
<dbReference type="InterPro" id="IPR011990">
    <property type="entry name" value="TPR-like_helical_dom_sf"/>
</dbReference>